<sequence>MPPSRNRNHRIEKSDRASPQSPSSHASTSRSSRGSRQNASGRVFTDVILTIKPVYAGLIRKREKNHEFRGYRLRAGVQRLWLYESSPVCALTCLIETAAPKVPGEICDPSGIGNDEFDAGQSASYAYPILGLFTLGQPVSRVEMKARFGVYAPQGYCYAKEQLLTGLPLDVMDRSF</sequence>
<protein>
    <recommendedName>
        <fullName evidence="4">ASCH domain-containing protein</fullName>
    </recommendedName>
</protein>
<organism evidence="2 3">
    <name type="scientific">Sparassis crispa</name>
    <dbReference type="NCBI Taxonomy" id="139825"/>
    <lineage>
        <taxon>Eukaryota</taxon>
        <taxon>Fungi</taxon>
        <taxon>Dikarya</taxon>
        <taxon>Basidiomycota</taxon>
        <taxon>Agaricomycotina</taxon>
        <taxon>Agaricomycetes</taxon>
        <taxon>Polyporales</taxon>
        <taxon>Sparassidaceae</taxon>
        <taxon>Sparassis</taxon>
    </lineage>
</organism>
<accession>A0A401GAN4</accession>
<dbReference type="GeneID" id="38776136"/>
<dbReference type="OrthoDB" id="2149705at2759"/>
<keyword evidence="3" id="KW-1185">Reference proteome</keyword>
<dbReference type="AlphaFoldDB" id="A0A401GAN4"/>
<name>A0A401GAN4_9APHY</name>
<reference evidence="2 3" key="1">
    <citation type="journal article" date="2018" name="Sci. Rep.">
        <title>Genome sequence of the cauliflower mushroom Sparassis crispa (Hanabiratake) and its association with beneficial usage.</title>
        <authorList>
            <person name="Kiyama R."/>
            <person name="Furutani Y."/>
            <person name="Kawaguchi K."/>
            <person name="Nakanishi T."/>
        </authorList>
    </citation>
    <scope>NUCLEOTIDE SEQUENCE [LARGE SCALE GENOMIC DNA]</scope>
</reference>
<proteinExistence type="predicted"/>
<comment type="caution">
    <text evidence="2">The sequence shown here is derived from an EMBL/GenBank/DDBJ whole genome shotgun (WGS) entry which is preliminary data.</text>
</comment>
<dbReference type="SUPFAM" id="SSF88697">
    <property type="entry name" value="PUA domain-like"/>
    <property type="match status" value="1"/>
</dbReference>
<feature type="compositionally biased region" description="Low complexity" evidence="1">
    <location>
        <begin position="17"/>
        <end position="37"/>
    </location>
</feature>
<dbReference type="InterPro" id="IPR015947">
    <property type="entry name" value="PUA-like_sf"/>
</dbReference>
<evidence type="ECO:0000256" key="1">
    <source>
        <dbReference type="SAM" id="MobiDB-lite"/>
    </source>
</evidence>
<dbReference type="InParanoid" id="A0A401GAN4"/>
<evidence type="ECO:0008006" key="4">
    <source>
        <dbReference type="Google" id="ProtNLM"/>
    </source>
</evidence>
<gene>
    <name evidence="2" type="ORF">SCP_0204160</name>
</gene>
<dbReference type="Proteomes" id="UP000287166">
    <property type="component" value="Unassembled WGS sequence"/>
</dbReference>
<evidence type="ECO:0000313" key="2">
    <source>
        <dbReference type="EMBL" id="GBE79219.1"/>
    </source>
</evidence>
<dbReference type="EMBL" id="BFAD01000002">
    <property type="protein sequence ID" value="GBE79219.1"/>
    <property type="molecule type" value="Genomic_DNA"/>
</dbReference>
<dbReference type="RefSeq" id="XP_027610132.1">
    <property type="nucleotide sequence ID" value="XM_027754331.1"/>
</dbReference>
<evidence type="ECO:0000313" key="3">
    <source>
        <dbReference type="Proteomes" id="UP000287166"/>
    </source>
</evidence>
<feature type="region of interest" description="Disordered" evidence="1">
    <location>
        <begin position="1"/>
        <end position="39"/>
    </location>
</feature>